<dbReference type="STRING" id="2656787.A0A370TXW7"/>
<keyword evidence="2" id="KW-0689">Ribosomal protein</keyword>
<dbReference type="GO" id="GO:0005739">
    <property type="term" value="C:mitochondrion"/>
    <property type="evidence" value="ECO:0007669"/>
    <property type="project" value="UniProtKB-SubCell"/>
</dbReference>
<feature type="region of interest" description="Disordered" evidence="5">
    <location>
        <begin position="158"/>
        <end position="199"/>
    </location>
</feature>
<keyword evidence="8" id="KW-1185">Reference proteome</keyword>
<feature type="region of interest" description="Disordered" evidence="5">
    <location>
        <begin position="88"/>
        <end position="121"/>
    </location>
</feature>
<accession>A0A370TXW7</accession>
<organism evidence="7 8">
    <name type="scientific">Venustampulla echinocandica</name>
    <dbReference type="NCBI Taxonomy" id="2656787"/>
    <lineage>
        <taxon>Eukaryota</taxon>
        <taxon>Fungi</taxon>
        <taxon>Dikarya</taxon>
        <taxon>Ascomycota</taxon>
        <taxon>Pezizomycotina</taxon>
        <taxon>Leotiomycetes</taxon>
        <taxon>Helotiales</taxon>
        <taxon>Pleuroascaceae</taxon>
        <taxon>Venustampulla</taxon>
    </lineage>
</organism>
<keyword evidence="3" id="KW-0496">Mitochondrion</keyword>
<comment type="caution">
    <text evidence="7">The sequence shown here is derived from an EMBL/GenBank/DDBJ whole genome shotgun (WGS) entry which is preliminary data.</text>
</comment>
<evidence type="ECO:0000256" key="4">
    <source>
        <dbReference type="ARBA" id="ARBA00023274"/>
    </source>
</evidence>
<dbReference type="AlphaFoldDB" id="A0A370TXW7"/>
<gene>
    <name evidence="7" type="ORF">BP5553_00354</name>
</gene>
<protein>
    <recommendedName>
        <fullName evidence="6">Ribosomal protein/NADH dehydrogenase domain-containing protein</fullName>
    </recommendedName>
</protein>
<dbReference type="GO" id="GO:1990904">
    <property type="term" value="C:ribonucleoprotein complex"/>
    <property type="evidence" value="ECO:0007669"/>
    <property type="project" value="UniProtKB-KW"/>
</dbReference>
<dbReference type="InterPro" id="IPR040049">
    <property type="entry name" value="Ribosomal_mS25/mL61"/>
</dbReference>
<evidence type="ECO:0000256" key="1">
    <source>
        <dbReference type="ARBA" id="ARBA00004173"/>
    </source>
</evidence>
<evidence type="ECO:0000256" key="5">
    <source>
        <dbReference type="SAM" id="MobiDB-lite"/>
    </source>
</evidence>
<comment type="subcellular location">
    <subcellularLocation>
        <location evidence="1">Mitochondrion</location>
    </subcellularLocation>
</comment>
<evidence type="ECO:0000259" key="6">
    <source>
        <dbReference type="Pfam" id="PF05047"/>
    </source>
</evidence>
<dbReference type="PANTHER" id="PTHR13274">
    <property type="entry name" value="MITOCHONDRIAL RIBOSOMAL PROTEIN S25"/>
    <property type="match status" value="1"/>
</dbReference>
<dbReference type="InterPro" id="IPR007741">
    <property type="entry name" value="Ribosomal_mL43/mS25/NADH_DH"/>
</dbReference>
<evidence type="ECO:0000313" key="8">
    <source>
        <dbReference type="Proteomes" id="UP000254866"/>
    </source>
</evidence>
<name>A0A370TXW7_9HELO</name>
<dbReference type="PANTHER" id="PTHR13274:SF2">
    <property type="entry name" value="SMALL RIBOSOMAL SUBUNIT PROTEIN MS25"/>
    <property type="match status" value="1"/>
</dbReference>
<feature type="compositionally biased region" description="Basic and acidic residues" evidence="5">
    <location>
        <begin position="179"/>
        <end position="188"/>
    </location>
</feature>
<evidence type="ECO:0000256" key="2">
    <source>
        <dbReference type="ARBA" id="ARBA00022980"/>
    </source>
</evidence>
<evidence type="ECO:0000313" key="7">
    <source>
        <dbReference type="EMBL" id="RDL40375.1"/>
    </source>
</evidence>
<reference evidence="7 8" key="1">
    <citation type="journal article" date="2018" name="IMA Fungus">
        <title>IMA Genome-F 9: Draft genome sequence of Annulohypoxylon stygium, Aspergillus mulundensis, Berkeleyomyces basicola (syn. Thielaviopsis basicola), Ceratocystis smalleyi, two Cercospora beticola strains, Coleophoma cylindrospora, Fusarium fracticaudum, Phialophora cf. hyalina, and Morchella septimelata.</title>
        <authorList>
            <person name="Wingfield B.D."/>
            <person name="Bills G.F."/>
            <person name="Dong Y."/>
            <person name="Huang W."/>
            <person name="Nel W.J."/>
            <person name="Swalarsk-Parry B.S."/>
            <person name="Vaghefi N."/>
            <person name="Wilken P.M."/>
            <person name="An Z."/>
            <person name="de Beer Z.W."/>
            <person name="De Vos L."/>
            <person name="Chen L."/>
            <person name="Duong T.A."/>
            <person name="Gao Y."/>
            <person name="Hammerbacher A."/>
            <person name="Kikkert J.R."/>
            <person name="Li Y."/>
            <person name="Li H."/>
            <person name="Li K."/>
            <person name="Li Q."/>
            <person name="Liu X."/>
            <person name="Ma X."/>
            <person name="Naidoo K."/>
            <person name="Pethybridge S.J."/>
            <person name="Sun J."/>
            <person name="Steenkamp E.T."/>
            <person name="van der Nest M.A."/>
            <person name="van Wyk S."/>
            <person name="Wingfield M.J."/>
            <person name="Xiong C."/>
            <person name="Yue Q."/>
            <person name="Zhang X."/>
        </authorList>
    </citation>
    <scope>NUCLEOTIDE SEQUENCE [LARGE SCALE GENOMIC DNA]</scope>
    <source>
        <strain evidence="7 8">BP 5553</strain>
    </source>
</reference>
<dbReference type="RefSeq" id="XP_031873031.1">
    <property type="nucleotide sequence ID" value="XM_032008977.1"/>
</dbReference>
<dbReference type="GO" id="GO:0005840">
    <property type="term" value="C:ribosome"/>
    <property type="evidence" value="ECO:0007669"/>
    <property type="project" value="UniProtKB-KW"/>
</dbReference>
<proteinExistence type="predicted"/>
<feature type="compositionally biased region" description="Basic and acidic residues" evidence="5">
    <location>
        <begin position="158"/>
        <end position="169"/>
    </location>
</feature>
<dbReference type="GeneID" id="43593203"/>
<dbReference type="OrthoDB" id="1696305at2759"/>
<dbReference type="Proteomes" id="UP000254866">
    <property type="component" value="Unassembled WGS sequence"/>
</dbReference>
<dbReference type="EMBL" id="NPIC01000001">
    <property type="protein sequence ID" value="RDL40375.1"/>
    <property type="molecule type" value="Genomic_DNA"/>
</dbReference>
<evidence type="ECO:0000256" key="3">
    <source>
        <dbReference type="ARBA" id="ARBA00023128"/>
    </source>
</evidence>
<keyword evidence="4" id="KW-0687">Ribonucleoprotein</keyword>
<feature type="compositionally biased region" description="Low complexity" evidence="5">
    <location>
        <begin position="92"/>
        <end position="116"/>
    </location>
</feature>
<sequence length="199" mass="22376">MVNITRRMTKLTALLQLRVGSGAAILPPEVERIHLEFARARDDGHSGPRVFWRNELRRLKYYNPSIPMTISRSMNPADPATMEIHFKKADGTTTPESSTETPPPTTTTDSSSIPATENPKVVDIKGHGPGFILHQLITYTNAKTVEPTEEDLVQLEEMKEKKERGRKDSVLMQKVNKKRKEDKEKDILARGGMVNLAES</sequence>
<feature type="domain" description="Ribosomal protein/NADH dehydrogenase" evidence="6">
    <location>
        <begin position="49"/>
        <end position="83"/>
    </location>
</feature>
<dbReference type="Pfam" id="PF05047">
    <property type="entry name" value="L51_S25_CI-B8"/>
    <property type="match status" value="1"/>
</dbReference>
<dbReference type="GO" id="GO:0003735">
    <property type="term" value="F:structural constituent of ribosome"/>
    <property type="evidence" value="ECO:0007669"/>
    <property type="project" value="InterPro"/>
</dbReference>